<comment type="caution">
    <text evidence="1">The sequence shown here is derived from an EMBL/GenBank/DDBJ whole genome shotgun (WGS) entry which is preliminary data.</text>
</comment>
<sequence length="70" mass="7775">MQSVSQHVEKITHTVVHCNNCDVICAKPSPVEVEEDGKSVCFKSKSTIRELRDESKRDEGMEETAGNLIA</sequence>
<keyword evidence="2" id="KW-1185">Reference proteome</keyword>
<protein>
    <submittedName>
        <fullName evidence="1">Uncharacterized protein</fullName>
    </submittedName>
</protein>
<dbReference type="Proteomes" id="UP001177670">
    <property type="component" value="Unassembled WGS sequence"/>
</dbReference>
<organism evidence="1 2">
    <name type="scientific">Melipona bicolor</name>
    <dbReference type="NCBI Taxonomy" id="60889"/>
    <lineage>
        <taxon>Eukaryota</taxon>
        <taxon>Metazoa</taxon>
        <taxon>Ecdysozoa</taxon>
        <taxon>Arthropoda</taxon>
        <taxon>Hexapoda</taxon>
        <taxon>Insecta</taxon>
        <taxon>Pterygota</taxon>
        <taxon>Neoptera</taxon>
        <taxon>Endopterygota</taxon>
        <taxon>Hymenoptera</taxon>
        <taxon>Apocrita</taxon>
        <taxon>Aculeata</taxon>
        <taxon>Apoidea</taxon>
        <taxon>Anthophila</taxon>
        <taxon>Apidae</taxon>
        <taxon>Melipona</taxon>
    </lineage>
</organism>
<reference evidence="1" key="1">
    <citation type="submission" date="2021-10" db="EMBL/GenBank/DDBJ databases">
        <title>Melipona bicolor Genome sequencing and assembly.</title>
        <authorList>
            <person name="Araujo N.S."/>
            <person name="Arias M.C."/>
        </authorList>
    </citation>
    <scope>NUCLEOTIDE SEQUENCE</scope>
    <source>
        <strain evidence="1">USP_2M_L1-L4_2017</strain>
        <tissue evidence="1">Whole body</tissue>
    </source>
</reference>
<proteinExistence type="predicted"/>
<evidence type="ECO:0000313" key="2">
    <source>
        <dbReference type="Proteomes" id="UP001177670"/>
    </source>
</evidence>
<evidence type="ECO:0000313" key="1">
    <source>
        <dbReference type="EMBL" id="KAK1119064.1"/>
    </source>
</evidence>
<dbReference type="EMBL" id="JAHYIQ010000038">
    <property type="protein sequence ID" value="KAK1119064.1"/>
    <property type="molecule type" value="Genomic_DNA"/>
</dbReference>
<name>A0AA40FHN6_9HYME</name>
<accession>A0AA40FHN6</accession>
<dbReference type="AlphaFoldDB" id="A0AA40FHN6"/>
<gene>
    <name evidence="1" type="ORF">K0M31_013571</name>
</gene>